<name>A0A481ZEY7_9VIRU</name>
<evidence type="ECO:0000313" key="1">
    <source>
        <dbReference type="EMBL" id="QBK93762.1"/>
    </source>
</evidence>
<sequence>MGRWFYIINKDKVTKKDSELLCNEHGVEVTHCCLPNFGWDDLDKFKDIAPIITSFPYTTVSEYGVGIGKLRARLLSDFSEEEREIWIVKDMLTKLENFPDAARSDKFEEPSFTVVFSKDRDYFKYNTGKHLDYDKYYFHADFD</sequence>
<proteinExistence type="predicted"/>
<dbReference type="EMBL" id="MK500604">
    <property type="protein sequence ID" value="QBK93762.1"/>
    <property type="molecule type" value="Genomic_DNA"/>
</dbReference>
<gene>
    <name evidence="1" type="ORF">LCPAC406_00760</name>
</gene>
<reference evidence="1" key="1">
    <citation type="journal article" date="2019" name="MBio">
        <title>Virus Genomes from Deep Sea Sediments Expand the Ocean Megavirome and Support Independent Origins of Viral Gigantism.</title>
        <authorList>
            <person name="Backstrom D."/>
            <person name="Yutin N."/>
            <person name="Jorgensen S.L."/>
            <person name="Dharamshi J."/>
            <person name="Homa F."/>
            <person name="Zaremba-Niedwiedzka K."/>
            <person name="Spang A."/>
            <person name="Wolf Y.I."/>
            <person name="Koonin E.V."/>
            <person name="Ettema T.J."/>
        </authorList>
    </citation>
    <scope>NUCLEOTIDE SEQUENCE</scope>
</reference>
<accession>A0A481ZEY7</accession>
<protein>
    <submittedName>
        <fullName evidence="1">Uncharacterized protein</fullName>
    </submittedName>
</protein>
<organism evidence="1">
    <name type="scientific">Pithovirus LCPAC406</name>
    <dbReference type="NCBI Taxonomy" id="2506599"/>
    <lineage>
        <taxon>Viruses</taxon>
        <taxon>Pithoviruses</taxon>
    </lineage>
</organism>